<keyword evidence="2" id="KW-0378">Hydrolase</keyword>
<evidence type="ECO:0000259" key="1">
    <source>
        <dbReference type="Pfam" id="PF02617"/>
    </source>
</evidence>
<evidence type="ECO:0000313" key="3">
    <source>
        <dbReference type="Proteomes" id="UP000837932"/>
    </source>
</evidence>
<dbReference type="GO" id="GO:0006508">
    <property type="term" value="P:proteolysis"/>
    <property type="evidence" value="ECO:0007669"/>
    <property type="project" value="UniProtKB-KW"/>
</dbReference>
<keyword evidence="3" id="KW-1185">Reference proteome</keyword>
<feature type="domain" description="Adaptor protein ClpS core" evidence="1">
    <location>
        <begin position="29"/>
        <end position="93"/>
    </location>
</feature>
<dbReference type="Proteomes" id="UP000837932">
    <property type="component" value="Unassembled WGS sequence"/>
</dbReference>
<dbReference type="InterPro" id="IPR003769">
    <property type="entry name" value="ClpS_core"/>
</dbReference>
<dbReference type="EMBL" id="CAKLPY010000001">
    <property type="protein sequence ID" value="CAH0994058.1"/>
    <property type="molecule type" value="Genomic_DNA"/>
</dbReference>
<dbReference type="Gene3D" id="3.30.1390.10">
    <property type="match status" value="1"/>
</dbReference>
<dbReference type="GO" id="GO:0008233">
    <property type="term" value="F:peptidase activity"/>
    <property type="evidence" value="ECO:0007669"/>
    <property type="project" value="UniProtKB-KW"/>
</dbReference>
<accession>A0ABM9AJY8</accession>
<reference evidence="2" key="1">
    <citation type="submission" date="2021-12" db="EMBL/GenBank/DDBJ databases">
        <authorList>
            <person name="Rodrigo-Torres L."/>
            <person name="Arahal R. D."/>
            <person name="Lucena T."/>
        </authorList>
    </citation>
    <scope>NUCLEOTIDE SEQUENCE</scope>
    <source>
        <strain evidence="2">CECT 8858</strain>
    </source>
</reference>
<comment type="caution">
    <text evidence="2">The sequence shown here is derived from an EMBL/GenBank/DDBJ whole genome shotgun (WGS) entry which is preliminary data.</text>
</comment>
<dbReference type="InterPro" id="IPR014719">
    <property type="entry name" value="Ribosomal_bL12_C/ClpS-like"/>
</dbReference>
<name>A0ABM9AJY8_9BACT</name>
<protein>
    <submittedName>
        <fullName evidence="2">ATP-dependent Clp protease adapter protein ClpS</fullName>
    </submittedName>
</protein>
<dbReference type="Pfam" id="PF02617">
    <property type="entry name" value="ClpS"/>
    <property type="match status" value="1"/>
</dbReference>
<proteinExistence type="predicted"/>
<evidence type="ECO:0000313" key="2">
    <source>
        <dbReference type="EMBL" id="CAH0994058.1"/>
    </source>
</evidence>
<organism evidence="2 3">
    <name type="scientific">Emticicia aquatica</name>
    <dbReference type="NCBI Taxonomy" id="1681835"/>
    <lineage>
        <taxon>Bacteria</taxon>
        <taxon>Pseudomonadati</taxon>
        <taxon>Bacteroidota</taxon>
        <taxon>Cytophagia</taxon>
        <taxon>Cytophagales</taxon>
        <taxon>Leadbetterellaceae</taxon>
        <taxon>Emticicia</taxon>
    </lineage>
</organism>
<gene>
    <name evidence="2" type="primary">clpS</name>
    <name evidence="2" type="ORF">EMA8858_00165</name>
</gene>
<dbReference type="SUPFAM" id="SSF54736">
    <property type="entry name" value="ClpS-like"/>
    <property type="match status" value="1"/>
</dbReference>
<sequence>MQKFRQMTTLPSPEIEVIEEIVEDLANIKLWELVVFNDEVNTFDHVISTLIDVCQHSPEQAEQCTLIIHYKGKCGVKSGDFEELAAMRNEICRREISAEIMLK</sequence>
<keyword evidence="2" id="KW-0645">Protease</keyword>